<sequence>MTRANFLACVAATALIASAPALAQAQNERMTYREKSAPLEKRVEDLMHRLTLEEKVSLLAGESSMTLHSVPRLGIPAVKVTDGPTGVRSPEGKPATVFPVGVAIAATWNPEIARAVGAAIAEESRGYGAAVLLAPTVNIVRTPRWGRNFETYSEDPLLAGKLGLGYVAGVQGKGIGVSIKHFAVNNHETNRFFVDSVIDERTLREIYLPAFETVVKRADPWSVMASYNKVNGTYASENRWLLTDLLKKEWNYKGFVVSDWGATHSTAPAANAGLDLEMPGPAQHFGAKLLAAVRDGEVSEAQLDDNARRIVRLIVRSGALDGPQPKGEIGGERHRAAARAAAEEAIVLLKNAGVLPLKPGIRTLAVIGPNADIARIQGGGSSAVAPFDKLVTPLEAIRAALPGVEVIYEKGVDSEETPPTAAPALFSPSADSSETGLAATYYASADFSGDPVKRERATDFTKRISANIASAKVIGYASMRWAGVLRAPATGTYEFSVRGTGTGVLTLDGKAILDKATPAKPDNRDVIGFPVPQRTVQVQLEGGKAYPIQLDYVTGQTPYEALKFGVRVPRPDFDAAVAAAKRADAAIVVGGSASLTEGEGYDRANFDLPGDQDKLIAAVAAANPSTVVVINAGAAMTMPWAKDVPGIVGMWLPGQEGAAALADILIGKVNPSGKLPVTFPLRSADDPVRLTDMKTQYAEGLLVGYRGYEARGVAPLFAFGHGLSYTSFGYAGLAAPATVAPGAAAKVRLSLRNTGKLAGKEVVQLYVARAGRTAEEPIKQLAAFAKVALAPGESRTVELSLDPRAFGYWDAATHHWVARAGAYQLLVGSASDDIRLKKDIRVTATKPID</sequence>
<dbReference type="Gene3D" id="2.60.120.260">
    <property type="entry name" value="Galactose-binding domain-like"/>
    <property type="match status" value="1"/>
</dbReference>
<dbReference type="SUPFAM" id="SSF52279">
    <property type="entry name" value="Beta-D-glucan exohydrolase, C-terminal domain"/>
    <property type="match status" value="1"/>
</dbReference>
<comment type="similarity">
    <text evidence="1 8">Belongs to the glycosyl hydrolase 3 family.</text>
</comment>
<accession>A0A7X5V1L8</accession>
<dbReference type="InterPro" id="IPR002772">
    <property type="entry name" value="Glyco_hydro_3_C"/>
</dbReference>
<dbReference type="SUPFAM" id="SSF51445">
    <property type="entry name" value="(Trans)glycosidases"/>
    <property type="match status" value="1"/>
</dbReference>
<comment type="caution">
    <text evidence="11">The sequence shown here is derived from an EMBL/GenBank/DDBJ whole genome shotgun (WGS) entry which is preliminary data.</text>
</comment>
<proteinExistence type="inferred from homology"/>
<dbReference type="Gene3D" id="3.20.20.300">
    <property type="entry name" value="Glycoside hydrolase, family 3, N-terminal domain"/>
    <property type="match status" value="1"/>
</dbReference>
<dbReference type="EMBL" id="JAASQV010000003">
    <property type="protein sequence ID" value="NIJ66215.1"/>
    <property type="molecule type" value="Genomic_DNA"/>
</dbReference>
<feature type="chain" id="PRO_5030625425" description="Beta-D-glucoside glucohydrolase" evidence="9">
    <location>
        <begin position="24"/>
        <end position="849"/>
    </location>
</feature>
<gene>
    <name evidence="11" type="ORF">FHR20_003188</name>
</gene>
<dbReference type="Pfam" id="PF00933">
    <property type="entry name" value="Glyco_hydro_3"/>
    <property type="match status" value="1"/>
</dbReference>
<dbReference type="GO" id="GO:0008422">
    <property type="term" value="F:beta-glucosidase activity"/>
    <property type="evidence" value="ECO:0007669"/>
    <property type="project" value="UniProtKB-ARBA"/>
</dbReference>
<dbReference type="AlphaFoldDB" id="A0A7X5V1L8"/>
<evidence type="ECO:0000256" key="3">
    <source>
        <dbReference type="ARBA" id="ARBA00023277"/>
    </source>
</evidence>
<evidence type="ECO:0000256" key="9">
    <source>
        <dbReference type="SAM" id="SignalP"/>
    </source>
</evidence>
<dbReference type="PRINTS" id="PR00133">
    <property type="entry name" value="GLHYDRLASE3"/>
</dbReference>
<dbReference type="PANTHER" id="PTHR42715:SF10">
    <property type="entry name" value="BETA-GLUCOSIDASE"/>
    <property type="match status" value="1"/>
</dbReference>
<dbReference type="InterPro" id="IPR036962">
    <property type="entry name" value="Glyco_hydro_3_N_sf"/>
</dbReference>
<dbReference type="PANTHER" id="PTHR42715">
    <property type="entry name" value="BETA-GLUCOSIDASE"/>
    <property type="match status" value="1"/>
</dbReference>
<dbReference type="Pfam" id="PF14310">
    <property type="entry name" value="Fn3-like"/>
    <property type="match status" value="1"/>
</dbReference>
<dbReference type="SMART" id="SM01217">
    <property type="entry name" value="Fn3_like"/>
    <property type="match status" value="1"/>
</dbReference>
<dbReference type="InterPro" id="IPR036881">
    <property type="entry name" value="Glyco_hydro_3_C_sf"/>
</dbReference>
<organism evidence="11 12">
    <name type="scientific">Sphingomonas leidyi</name>
    <dbReference type="NCBI Taxonomy" id="68569"/>
    <lineage>
        <taxon>Bacteria</taxon>
        <taxon>Pseudomonadati</taxon>
        <taxon>Pseudomonadota</taxon>
        <taxon>Alphaproteobacteria</taxon>
        <taxon>Sphingomonadales</taxon>
        <taxon>Sphingomonadaceae</taxon>
        <taxon>Sphingomonas</taxon>
    </lineage>
</organism>
<dbReference type="FunFam" id="2.60.40.10:FF:000495">
    <property type="entry name" value="Periplasmic beta-glucosidase"/>
    <property type="match status" value="1"/>
</dbReference>
<dbReference type="PROSITE" id="PS51820">
    <property type="entry name" value="PA14"/>
    <property type="match status" value="1"/>
</dbReference>
<protein>
    <recommendedName>
        <fullName evidence="7">Beta-D-glucoside glucohydrolase</fullName>
    </recommendedName>
    <alternativeName>
        <fullName evidence="5">Cellobiase</fullName>
    </alternativeName>
    <alternativeName>
        <fullName evidence="6">Gentiobiase</fullName>
    </alternativeName>
</protein>
<feature type="domain" description="PA14" evidence="10">
    <location>
        <begin position="432"/>
        <end position="580"/>
    </location>
</feature>
<keyword evidence="3" id="KW-0119">Carbohydrate metabolism</keyword>
<keyword evidence="9" id="KW-0732">Signal</keyword>
<keyword evidence="12" id="KW-1185">Reference proteome</keyword>
<dbReference type="InterPro" id="IPR011658">
    <property type="entry name" value="PA14_dom"/>
</dbReference>
<evidence type="ECO:0000313" key="12">
    <source>
        <dbReference type="Proteomes" id="UP000564677"/>
    </source>
</evidence>
<dbReference type="InterPro" id="IPR017853">
    <property type="entry name" value="GH"/>
</dbReference>
<name>A0A7X5V1L8_9SPHN</name>
<keyword evidence="2 8" id="KW-0378">Hydrolase</keyword>
<feature type="signal peptide" evidence="9">
    <location>
        <begin position="1"/>
        <end position="23"/>
    </location>
</feature>
<dbReference type="SMART" id="SM00758">
    <property type="entry name" value="PA14"/>
    <property type="match status" value="1"/>
</dbReference>
<reference evidence="11 12" key="1">
    <citation type="submission" date="2020-03" db="EMBL/GenBank/DDBJ databases">
        <title>Genomic Encyclopedia of Type Strains, Phase IV (KMG-IV): sequencing the most valuable type-strain genomes for metagenomic binning, comparative biology and taxonomic classification.</title>
        <authorList>
            <person name="Goeker M."/>
        </authorList>
    </citation>
    <scope>NUCLEOTIDE SEQUENCE [LARGE SCALE GENOMIC DNA]</scope>
    <source>
        <strain evidence="11 12">DSM 4733</strain>
    </source>
</reference>
<dbReference type="InterPro" id="IPR050288">
    <property type="entry name" value="Cellulose_deg_GH3"/>
</dbReference>
<dbReference type="InterPro" id="IPR019800">
    <property type="entry name" value="Glyco_hydro_3_AS"/>
</dbReference>
<evidence type="ECO:0000256" key="2">
    <source>
        <dbReference type="ARBA" id="ARBA00022801"/>
    </source>
</evidence>
<evidence type="ECO:0000259" key="10">
    <source>
        <dbReference type="PROSITE" id="PS51820"/>
    </source>
</evidence>
<dbReference type="Gene3D" id="3.40.50.1700">
    <property type="entry name" value="Glycoside hydrolase family 3 C-terminal domain"/>
    <property type="match status" value="1"/>
</dbReference>
<keyword evidence="4 8" id="KW-0326">Glycosidase</keyword>
<dbReference type="Pfam" id="PF07691">
    <property type="entry name" value="PA14"/>
    <property type="match status" value="1"/>
</dbReference>
<dbReference type="InterPro" id="IPR013783">
    <property type="entry name" value="Ig-like_fold"/>
</dbReference>
<evidence type="ECO:0000256" key="5">
    <source>
        <dbReference type="ARBA" id="ARBA00031448"/>
    </source>
</evidence>
<dbReference type="Pfam" id="PF01915">
    <property type="entry name" value="Glyco_hydro_3_C"/>
    <property type="match status" value="1"/>
</dbReference>
<dbReference type="Gene3D" id="2.60.40.10">
    <property type="entry name" value="Immunoglobulins"/>
    <property type="match status" value="1"/>
</dbReference>
<dbReference type="PROSITE" id="PS00775">
    <property type="entry name" value="GLYCOSYL_HYDROL_F3"/>
    <property type="match status" value="1"/>
</dbReference>
<evidence type="ECO:0000256" key="1">
    <source>
        <dbReference type="ARBA" id="ARBA00005336"/>
    </source>
</evidence>
<dbReference type="InterPro" id="IPR037524">
    <property type="entry name" value="PA14/GLEYA"/>
</dbReference>
<dbReference type="Proteomes" id="UP000564677">
    <property type="component" value="Unassembled WGS sequence"/>
</dbReference>
<evidence type="ECO:0000256" key="8">
    <source>
        <dbReference type="RuleBase" id="RU361161"/>
    </source>
</evidence>
<dbReference type="RefSeq" id="WP_167300588.1">
    <property type="nucleotide sequence ID" value="NZ_JAASQV010000003.1"/>
</dbReference>
<evidence type="ECO:0000256" key="7">
    <source>
        <dbReference type="ARBA" id="ARBA00032594"/>
    </source>
</evidence>
<dbReference type="InterPro" id="IPR026891">
    <property type="entry name" value="Fn3-like"/>
</dbReference>
<evidence type="ECO:0000256" key="4">
    <source>
        <dbReference type="ARBA" id="ARBA00023295"/>
    </source>
</evidence>
<evidence type="ECO:0000313" key="11">
    <source>
        <dbReference type="EMBL" id="NIJ66215.1"/>
    </source>
</evidence>
<dbReference type="InterPro" id="IPR001764">
    <property type="entry name" value="Glyco_hydro_3_N"/>
</dbReference>
<evidence type="ECO:0000256" key="6">
    <source>
        <dbReference type="ARBA" id="ARBA00032194"/>
    </source>
</evidence>
<dbReference type="GO" id="GO:0005975">
    <property type="term" value="P:carbohydrate metabolic process"/>
    <property type="evidence" value="ECO:0007669"/>
    <property type="project" value="InterPro"/>
</dbReference>